<dbReference type="KEGG" id="vde:111254269"/>
<proteinExistence type="predicted"/>
<reference evidence="2" key="1">
    <citation type="submission" date="2021-01" db="UniProtKB">
        <authorList>
            <consortium name="EnsemblMetazoa"/>
        </authorList>
    </citation>
    <scope>IDENTIFICATION</scope>
</reference>
<feature type="chain" id="PRO_5029865027" evidence="1">
    <location>
        <begin position="19"/>
        <end position="105"/>
    </location>
</feature>
<evidence type="ECO:0000313" key="3">
    <source>
        <dbReference type="Proteomes" id="UP000594260"/>
    </source>
</evidence>
<dbReference type="InParanoid" id="A0A7M7L5E8"/>
<name>A0A7M7L5E8_VARDE</name>
<dbReference type="RefSeq" id="XP_022670654.1">
    <property type="nucleotide sequence ID" value="XM_022814919.1"/>
</dbReference>
<dbReference type="Proteomes" id="UP000594260">
    <property type="component" value="Unplaced"/>
</dbReference>
<evidence type="ECO:0000256" key="1">
    <source>
        <dbReference type="SAM" id="SignalP"/>
    </source>
</evidence>
<evidence type="ECO:0000313" key="2">
    <source>
        <dbReference type="EnsemblMetazoa" id="XP_022670654"/>
    </source>
</evidence>
<dbReference type="AlphaFoldDB" id="A0A7M7L5E8"/>
<organism evidence="2 3">
    <name type="scientific">Varroa destructor</name>
    <name type="common">Honeybee mite</name>
    <dbReference type="NCBI Taxonomy" id="109461"/>
    <lineage>
        <taxon>Eukaryota</taxon>
        <taxon>Metazoa</taxon>
        <taxon>Ecdysozoa</taxon>
        <taxon>Arthropoda</taxon>
        <taxon>Chelicerata</taxon>
        <taxon>Arachnida</taxon>
        <taxon>Acari</taxon>
        <taxon>Parasitiformes</taxon>
        <taxon>Mesostigmata</taxon>
        <taxon>Gamasina</taxon>
        <taxon>Dermanyssoidea</taxon>
        <taxon>Varroidae</taxon>
        <taxon>Varroa</taxon>
    </lineage>
</organism>
<feature type="signal peptide" evidence="1">
    <location>
        <begin position="1"/>
        <end position="18"/>
    </location>
</feature>
<keyword evidence="1" id="KW-0732">Signal</keyword>
<keyword evidence="3" id="KW-1185">Reference proteome</keyword>
<protein>
    <submittedName>
        <fullName evidence="2">Uncharacterized protein</fullName>
    </submittedName>
</protein>
<sequence>MNALQVVLFAAVAAVAFAQFDGTDFSAFGQQVAGGDAPQFDSSAFGADAGAAFGAQNAAGGQDFQGFQGFEAAGAQAAQGGQVQQFDASAFAGAFGGDAENTQFQ</sequence>
<dbReference type="GeneID" id="111254269"/>
<dbReference type="EnsemblMetazoa" id="XM_022814919">
    <property type="protein sequence ID" value="XP_022670654"/>
    <property type="gene ID" value="LOC111254269"/>
</dbReference>
<accession>A0A7M7L5E8</accession>